<dbReference type="Proteomes" id="UP000244934">
    <property type="component" value="Unassembled WGS sequence"/>
</dbReference>
<dbReference type="InterPro" id="IPR025391">
    <property type="entry name" value="DUF4123"/>
</dbReference>
<feature type="domain" description="DUF4123" evidence="1">
    <location>
        <begin position="28"/>
        <end position="149"/>
    </location>
</feature>
<proteinExistence type="predicted"/>
<name>A0A2R8CKX3_9GAMM</name>
<gene>
    <name evidence="2" type="ORF">KSP9073_01576</name>
</gene>
<sequence>MKEEILALADERLQGLFRQADSEDLVGYLLVDLSIDRWTQGSILPIHRRGASRSLFQGKPEEGFSAIAPHLMALDMLTDEEWQKIMTQDIELAAFSWLWIDETARDDLFSHLQKQLDMRLSDGGVALLRYYDPRVFTKLMRLLDEGQRQTLFGPIRYWSVCIMNERQVFQPTDAMQEAI</sequence>
<evidence type="ECO:0000313" key="2">
    <source>
        <dbReference type="EMBL" id="SPJ33567.1"/>
    </source>
</evidence>
<keyword evidence="3" id="KW-1185">Reference proteome</keyword>
<dbReference type="RefSeq" id="WP_108842403.1">
    <property type="nucleotide sequence ID" value="NZ_ONZI01000002.1"/>
</dbReference>
<dbReference type="OrthoDB" id="6184033at2"/>
<dbReference type="EMBL" id="ONZI01000002">
    <property type="protein sequence ID" value="SPJ33567.1"/>
    <property type="molecule type" value="Genomic_DNA"/>
</dbReference>
<dbReference type="AlphaFoldDB" id="A0A2R8CKX3"/>
<organism evidence="2 3">
    <name type="scientific">Kushneria phyllosphaerae</name>
    <dbReference type="NCBI Taxonomy" id="2100822"/>
    <lineage>
        <taxon>Bacteria</taxon>
        <taxon>Pseudomonadati</taxon>
        <taxon>Pseudomonadota</taxon>
        <taxon>Gammaproteobacteria</taxon>
        <taxon>Oceanospirillales</taxon>
        <taxon>Halomonadaceae</taxon>
        <taxon>Kushneria</taxon>
    </lineage>
</organism>
<accession>A0A2R8CKX3</accession>
<protein>
    <recommendedName>
        <fullName evidence="1">DUF4123 domain-containing protein</fullName>
    </recommendedName>
</protein>
<evidence type="ECO:0000259" key="1">
    <source>
        <dbReference type="Pfam" id="PF13503"/>
    </source>
</evidence>
<dbReference type="Pfam" id="PF13503">
    <property type="entry name" value="DUF4123"/>
    <property type="match status" value="1"/>
</dbReference>
<evidence type="ECO:0000313" key="3">
    <source>
        <dbReference type="Proteomes" id="UP000244934"/>
    </source>
</evidence>
<reference evidence="3" key="1">
    <citation type="submission" date="2018-03" db="EMBL/GenBank/DDBJ databases">
        <authorList>
            <person name="Navarro De La Torre S."/>
        </authorList>
    </citation>
    <scope>NUCLEOTIDE SEQUENCE [LARGE SCALE GENOMIC DNA]</scope>
    <source>
        <strain evidence="3">EAod3</strain>
    </source>
</reference>